<feature type="compositionally biased region" description="Polar residues" evidence="8">
    <location>
        <begin position="79"/>
        <end position="89"/>
    </location>
</feature>
<keyword evidence="4" id="KW-0805">Transcription regulation</keyword>
<evidence type="ECO:0000256" key="3">
    <source>
        <dbReference type="ARBA" id="ARBA00022833"/>
    </source>
</evidence>
<dbReference type="PROSITE" id="PS50114">
    <property type="entry name" value="GATA_ZN_FINGER_2"/>
    <property type="match status" value="1"/>
</dbReference>
<dbReference type="Proteomes" id="UP000734854">
    <property type="component" value="Unassembled WGS sequence"/>
</dbReference>
<evidence type="ECO:0000256" key="8">
    <source>
        <dbReference type="SAM" id="MobiDB-lite"/>
    </source>
</evidence>
<dbReference type="GO" id="GO:0008270">
    <property type="term" value="F:zinc ion binding"/>
    <property type="evidence" value="ECO:0007669"/>
    <property type="project" value="UniProtKB-KW"/>
</dbReference>
<comment type="caution">
    <text evidence="10">The sequence shown here is derived from an EMBL/GenBank/DDBJ whole genome shotgun (WGS) entry which is preliminary data.</text>
</comment>
<dbReference type="AlphaFoldDB" id="A0A8J5CCU6"/>
<keyword evidence="2 7" id="KW-0863">Zinc-finger</keyword>
<protein>
    <recommendedName>
        <fullName evidence="9">GATA-type domain-containing protein</fullName>
    </recommendedName>
</protein>
<feature type="compositionally biased region" description="Polar residues" evidence="8">
    <location>
        <begin position="100"/>
        <end position="110"/>
    </location>
</feature>
<name>A0A8J5CCU6_ZINOF</name>
<feature type="region of interest" description="Disordered" evidence="8">
    <location>
        <begin position="65"/>
        <end position="90"/>
    </location>
</feature>
<organism evidence="10 11">
    <name type="scientific">Zingiber officinale</name>
    <name type="common">Ginger</name>
    <name type="synonym">Amomum zingiber</name>
    <dbReference type="NCBI Taxonomy" id="94328"/>
    <lineage>
        <taxon>Eukaryota</taxon>
        <taxon>Viridiplantae</taxon>
        <taxon>Streptophyta</taxon>
        <taxon>Embryophyta</taxon>
        <taxon>Tracheophyta</taxon>
        <taxon>Spermatophyta</taxon>
        <taxon>Magnoliopsida</taxon>
        <taxon>Liliopsida</taxon>
        <taxon>Zingiberales</taxon>
        <taxon>Zingiberaceae</taxon>
        <taxon>Zingiber</taxon>
    </lineage>
</organism>
<dbReference type="CDD" id="cd00202">
    <property type="entry name" value="ZnF_GATA"/>
    <property type="match status" value="1"/>
</dbReference>
<dbReference type="InterPro" id="IPR000679">
    <property type="entry name" value="Znf_GATA"/>
</dbReference>
<feature type="region of interest" description="Disordered" evidence="8">
    <location>
        <begin position="99"/>
        <end position="118"/>
    </location>
</feature>
<dbReference type="OrthoDB" id="2162994at2759"/>
<evidence type="ECO:0000256" key="6">
    <source>
        <dbReference type="ARBA" id="ARBA00023163"/>
    </source>
</evidence>
<dbReference type="GO" id="GO:0043565">
    <property type="term" value="F:sequence-specific DNA binding"/>
    <property type="evidence" value="ECO:0007669"/>
    <property type="project" value="InterPro"/>
</dbReference>
<keyword evidence="1" id="KW-0479">Metal-binding</keyword>
<evidence type="ECO:0000313" key="10">
    <source>
        <dbReference type="EMBL" id="KAG6471339.1"/>
    </source>
</evidence>
<dbReference type="PANTHER" id="PTHR46813">
    <property type="entry name" value="GATA TRANSCRIPTION FACTOR 18"/>
    <property type="match status" value="1"/>
</dbReference>
<keyword evidence="3" id="KW-0862">Zinc</keyword>
<dbReference type="GO" id="GO:0006355">
    <property type="term" value="P:regulation of DNA-templated transcription"/>
    <property type="evidence" value="ECO:0007669"/>
    <property type="project" value="InterPro"/>
</dbReference>
<dbReference type="PROSITE" id="PS00344">
    <property type="entry name" value="GATA_ZN_FINGER_1"/>
    <property type="match status" value="1"/>
</dbReference>
<keyword evidence="5" id="KW-0238">DNA-binding</keyword>
<reference evidence="10 11" key="1">
    <citation type="submission" date="2020-08" db="EMBL/GenBank/DDBJ databases">
        <title>Plant Genome Project.</title>
        <authorList>
            <person name="Zhang R.-G."/>
        </authorList>
    </citation>
    <scope>NUCLEOTIDE SEQUENCE [LARGE SCALE GENOMIC DNA]</scope>
    <source>
        <tissue evidence="10">Rhizome</tissue>
    </source>
</reference>
<accession>A0A8J5CCU6</accession>
<gene>
    <name evidence="10" type="ORF">ZIOFF_068780</name>
</gene>
<dbReference type="Pfam" id="PF00320">
    <property type="entry name" value="GATA"/>
    <property type="match status" value="1"/>
</dbReference>
<keyword evidence="6" id="KW-0804">Transcription</keyword>
<feature type="domain" description="GATA-type" evidence="9">
    <location>
        <begin position="124"/>
        <end position="160"/>
    </location>
</feature>
<proteinExistence type="predicted"/>
<evidence type="ECO:0000256" key="2">
    <source>
        <dbReference type="ARBA" id="ARBA00022771"/>
    </source>
</evidence>
<evidence type="ECO:0000256" key="1">
    <source>
        <dbReference type="ARBA" id="ARBA00022723"/>
    </source>
</evidence>
<evidence type="ECO:0000313" key="11">
    <source>
        <dbReference type="Proteomes" id="UP000734854"/>
    </source>
</evidence>
<dbReference type="EMBL" id="JACMSC010000020">
    <property type="protein sequence ID" value="KAG6471339.1"/>
    <property type="molecule type" value="Genomic_DNA"/>
</dbReference>
<evidence type="ECO:0000256" key="5">
    <source>
        <dbReference type="ARBA" id="ARBA00023125"/>
    </source>
</evidence>
<keyword evidence="11" id="KW-1185">Reference proteome</keyword>
<evidence type="ECO:0000256" key="7">
    <source>
        <dbReference type="PROSITE-ProRule" id="PRU00094"/>
    </source>
</evidence>
<dbReference type="PANTHER" id="PTHR46813:SF16">
    <property type="entry name" value="GATA TRANSCRIPTION FACTOR 18"/>
    <property type="match status" value="1"/>
</dbReference>
<sequence>MLHQCEHQSSVYPCSCGFVYGGGGGGAASSFLYPVTMTRQFMQEGCDSDEYSGCSSPSSVDCTLSLGTPSTRQTEHGTSESSAKIQRPSSCVWDIRSRSKNSSMGSNASPNGGGLPSALGGDPQLFARRCANCDTTSTPLWRNGPRGPKSLCNACGIRFKKEERRAAGSTAPHSSSPVTGEFGYHDRQHPPPWSCYASSAIKSSSSLTLYDDVADNAEAPYLSWQFNIEPPGQFSSARDRPGLSQYN</sequence>
<evidence type="ECO:0000256" key="4">
    <source>
        <dbReference type="ARBA" id="ARBA00023015"/>
    </source>
</evidence>
<evidence type="ECO:0000259" key="9">
    <source>
        <dbReference type="PROSITE" id="PS50114"/>
    </source>
</evidence>
<dbReference type="SMART" id="SM00401">
    <property type="entry name" value="ZnF_GATA"/>
    <property type="match status" value="1"/>
</dbReference>